<dbReference type="EMBL" id="OE179186">
    <property type="protein sequence ID" value="CAD7567943.1"/>
    <property type="molecule type" value="Genomic_DNA"/>
</dbReference>
<evidence type="ECO:0000256" key="3">
    <source>
        <dbReference type="RuleBase" id="RU363129"/>
    </source>
</evidence>
<keyword evidence="3" id="KW-0333">Golgi apparatus</keyword>
<comment type="subcellular location">
    <subcellularLocation>
        <location evidence="3">Golgi apparatus</location>
        <location evidence="3">Golgi stack membrane</location>
        <topology evidence="3">Single-pass type II membrane protein</topology>
    </subcellularLocation>
</comment>
<proteinExistence type="inferred from homology"/>
<gene>
    <name evidence="5" type="ORF">TCMB3V08_LOCUS719</name>
</gene>
<keyword evidence="3" id="KW-0735">Signal-anchor</keyword>
<evidence type="ECO:0000256" key="1">
    <source>
        <dbReference type="ARBA" id="ARBA00022676"/>
    </source>
</evidence>
<dbReference type="InterPro" id="IPR036875">
    <property type="entry name" value="Znf_CCHC_sf"/>
</dbReference>
<evidence type="ECO:0000259" key="4">
    <source>
        <dbReference type="Pfam" id="PF22936"/>
    </source>
</evidence>
<protein>
    <recommendedName>
        <fullName evidence="3">L-Fucosyltransferase</fullName>
        <ecNumber evidence="3">2.4.1.-</ecNumber>
    </recommendedName>
</protein>
<dbReference type="SUPFAM" id="SSF57756">
    <property type="entry name" value="Retrovirus zinc finger-like domains"/>
    <property type="match status" value="1"/>
</dbReference>
<keyword evidence="3" id="KW-0325">Glycoprotein</keyword>
<reference evidence="5" key="1">
    <citation type="submission" date="2020-11" db="EMBL/GenBank/DDBJ databases">
        <authorList>
            <person name="Tran Van P."/>
        </authorList>
    </citation>
    <scope>NUCLEOTIDE SEQUENCE</scope>
</reference>
<feature type="domain" description="Retrovirus-related Pol polyprotein from transposon TNT 1-94-like beta-barrel" evidence="4">
    <location>
        <begin position="760"/>
        <end position="791"/>
    </location>
</feature>
<dbReference type="GO" id="GO:0008107">
    <property type="term" value="F:galactoside 2-alpha-L-fucosyltransferase activity"/>
    <property type="evidence" value="ECO:0007669"/>
    <property type="project" value="InterPro"/>
</dbReference>
<sequence>MQKFFNYTRYAPSALHSEKNSIIVKRPSLYDDGSETPGDCPEGRILTVEPWTSLESQLWQYASVWAVSRFYDDKLNIFPRVPHFIFNTLRAIFDSLSIKSLASVPKECLKLNKSQRLMNDELLKYNPSTQYDKTIVLEGASTRYDDIIKVGLADFKSEFKFIPSLVNYANNYLTKARNKLIKKFSDLIYVGVQVQRTVCSDLERNELQKIVKIADKQFYLLAIKHMMLRYSDAVFIVVSDSPGWCEQNLITHSNWPRMYLEPHNQTLAQQMAVIAHCNHTIVDQGGLWAFTALLAGGDTFVYDPGEQVQAFQQYVTIDVQQGAVPISTLQLVFQCGASSFSLLQPTTQKSEQQKKTSWHQPASELQYSYNSPMTSLLLTDSSQLTSDSQHLVDTEIRFAGLMDAEHMLLEVRKLYKGCRRTNQALEWFFAVLYQLASSGKRLRAMFTTIWTLAGMNSQVQTQALFYRESFPTVMARERRHRCRNISTPMTADGVVFQPPRLAKFGTTLRALVGTFSCVELEEVNPHLRGGRVENHLGKTSPVHPTEIRTSISPSSAVELNTTSTLANYATEADFKGAASLVPISSAKSILSTLFFPPINPSSISSNSSLATLSLSSSRSSPGWLKTYHWGNWGYLFHSNKLMEKGLASEFACGQFERSSRAFHKPEGLAYTDTPAVTKIQGQSGVQNQNRNFKASKRLYKCNYCKKLGHKAADCWTKMANEKQVSMASEQTHAAAEEIVTLTSSSVSTLCAKLTRRDDVWCVDSGATTHMCRDKNSFLELTPTISQKVRFVTCDVTSLMTSPKRLVQRLSQFRSISRVASNAYAIMRLQVSASYNCDVIFRCLRCIEGQTFDSFLTELQTSASTCKFKEEYALIRGGIVLGIQDNNLQERMLREQDLTLRKTAEFCRAAEVSRLQMKALQEKSVELVKMWVRKEWGGEAREHKV</sequence>
<dbReference type="UniPathway" id="UPA00378"/>
<evidence type="ECO:0000313" key="5">
    <source>
        <dbReference type="EMBL" id="CAD7567943.1"/>
    </source>
</evidence>
<comment type="similarity">
    <text evidence="3">Belongs to the glycosyltransferase 11 family.</text>
</comment>
<dbReference type="EC" id="2.4.1.-" evidence="3"/>
<dbReference type="InterPro" id="IPR002516">
    <property type="entry name" value="Glyco_trans_11"/>
</dbReference>
<name>A0A7R9P2T6_TIMCA</name>
<evidence type="ECO:0000256" key="2">
    <source>
        <dbReference type="ARBA" id="ARBA00022679"/>
    </source>
</evidence>
<keyword evidence="2 3" id="KW-0808">Transferase</keyword>
<dbReference type="GO" id="GO:0008270">
    <property type="term" value="F:zinc ion binding"/>
    <property type="evidence" value="ECO:0007669"/>
    <property type="project" value="InterPro"/>
</dbReference>
<comment type="pathway">
    <text evidence="3">Protein modification; protein glycosylation.</text>
</comment>
<dbReference type="GO" id="GO:0003676">
    <property type="term" value="F:nucleic acid binding"/>
    <property type="evidence" value="ECO:0007669"/>
    <property type="project" value="InterPro"/>
</dbReference>
<dbReference type="Pfam" id="PF22936">
    <property type="entry name" value="Pol_BBD"/>
    <property type="match status" value="1"/>
</dbReference>
<dbReference type="AlphaFoldDB" id="A0A7R9P2T6"/>
<dbReference type="GO" id="GO:0032580">
    <property type="term" value="C:Golgi cisterna membrane"/>
    <property type="evidence" value="ECO:0007669"/>
    <property type="project" value="UniProtKB-SubCell"/>
</dbReference>
<accession>A0A7R9P2T6</accession>
<dbReference type="GO" id="GO:0005975">
    <property type="term" value="P:carbohydrate metabolic process"/>
    <property type="evidence" value="ECO:0007669"/>
    <property type="project" value="InterPro"/>
</dbReference>
<dbReference type="PANTHER" id="PTHR11927">
    <property type="entry name" value="GALACTOSIDE 2-L-FUCOSYLTRANSFERASE"/>
    <property type="match status" value="1"/>
</dbReference>
<keyword evidence="3" id="KW-0812">Transmembrane</keyword>
<dbReference type="PANTHER" id="PTHR11927:SF9">
    <property type="entry name" value="L-FUCOSYLTRANSFERASE"/>
    <property type="match status" value="1"/>
</dbReference>
<keyword evidence="1 3" id="KW-0328">Glycosyltransferase</keyword>
<organism evidence="5">
    <name type="scientific">Timema californicum</name>
    <name type="common">California timema</name>
    <name type="synonym">Walking stick</name>
    <dbReference type="NCBI Taxonomy" id="61474"/>
    <lineage>
        <taxon>Eukaryota</taxon>
        <taxon>Metazoa</taxon>
        <taxon>Ecdysozoa</taxon>
        <taxon>Arthropoda</taxon>
        <taxon>Hexapoda</taxon>
        <taxon>Insecta</taxon>
        <taxon>Pterygota</taxon>
        <taxon>Neoptera</taxon>
        <taxon>Polyneoptera</taxon>
        <taxon>Phasmatodea</taxon>
        <taxon>Timematodea</taxon>
        <taxon>Timematoidea</taxon>
        <taxon>Timematidae</taxon>
        <taxon>Timema</taxon>
    </lineage>
</organism>
<dbReference type="InterPro" id="IPR054722">
    <property type="entry name" value="PolX-like_BBD"/>
</dbReference>
<dbReference type="Pfam" id="PF01531">
    <property type="entry name" value="Glyco_transf_11"/>
    <property type="match status" value="1"/>
</dbReference>